<keyword evidence="2" id="KW-0436">Ligase</keyword>
<dbReference type="InterPro" id="IPR036565">
    <property type="entry name" value="Mur-like_cat_sf"/>
</dbReference>
<protein>
    <submittedName>
        <fullName evidence="2">UDP-N-acetylmuramoyl-tripeptide--D-alanyl-D-alanine ligase</fullName>
    </submittedName>
</protein>
<sequence>GVSHIEYLGSRDGILKAKLEILEGMKKGAPLILNGDNDKLVTVREPDYKLVFFGIENPNVDFRAKDIEEKTVLHPSRSNFTAHHSASPCLPSEFTTYMTLLRRLPWDMK</sequence>
<evidence type="ECO:0000259" key="1">
    <source>
        <dbReference type="Pfam" id="PF08245"/>
    </source>
</evidence>
<dbReference type="GO" id="GO:0016881">
    <property type="term" value="F:acid-amino acid ligase activity"/>
    <property type="evidence" value="ECO:0007669"/>
    <property type="project" value="InterPro"/>
</dbReference>
<name>K1U9K5_9ZZZZ</name>
<comment type="caution">
    <text evidence="2">The sequence shown here is derived from an EMBL/GenBank/DDBJ whole genome shotgun (WGS) entry which is preliminary data.</text>
</comment>
<dbReference type="GO" id="GO:0005524">
    <property type="term" value="F:ATP binding"/>
    <property type="evidence" value="ECO:0007669"/>
    <property type="project" value="InterPro"/>
</dbReference>
<feature type="non-terminal residue" evidence="2">
    <location>
        <position position="1"/>
    </location>
</feature>
<feature type="domain" description="Mur ligase central" evidence="1">
    <location>
        <begin position="3"/>
        <end position="72"/>
    </location>
</feature>
<dbReference type="AlphaFoldDB" id="K1U9K5"/>
<gene>
    <name evidence="2" type="ORF">OBE_00739</name>
</gene>
<dbReference type="SUPFAM" id="SSF53623">
    <property type="entry name" value="MurD-like peptide ligases, catalytic domain"/>
    <property type="match status" value="1"/>
</dbReference>
<proteinExistence type="predicted"/>
<accession>K1U9K5</accession>
<dbReference type="Pfam" id="PF08245">
    <property type="entry name" value="Mur_ligase_M"/>
    <property type="match status" value="1"/>
</dbReference>
<reference evidence="2" key="1">
    <citation type="journal article" date="2013" name="Environ. Microbiol.">
        <title>Microbiota from the distal guts of lean and obese adolescents exhibit partial functional redundancy besides clear differences in community structure.</title>
        <authorList>
            <person name="Ferrer M."/>
            <person name="Ruiz A."/>
            <person name="Lanza F."/>
            <person name="Haange S.B."/>
            <person name="Oberbach A."/>
            <person name="Till H."/>
            <person name="Bargiela R."/>
            <person name="Campoy C."/>
            <person name="Segura M.T."/>
            <person name="Richter M."/>
            <person name="von Bergen M."/>
            <person name="Seifert J."/>
            <person name="Suarez A."/>
        </authorList>
    </citation>
    <scope>NUCLEOTIDE SEQUENCE</scope>
</reference>
<dbReference type="InterPro" id="IPR013221">
    <property type="entry name" value="Mur_ligase_cen"/>
</dbReference>
<evidence type="ECO:0000313" key="2">
    <source>
        <dbReference type="EMBL" id="EKC76644.1"/>
    </source>
</evidence>
<dbReference type="Gene3D" id="3.40.1190.10">
    <property type="entry name" value="Mur-like, catalytic domain"/>
    <property type="match status" value="1"/>
</dbReference>
<organism evidence="2">
    <name type="scientific">human gut metagenome</name>
    <dbReference type="NCBI Taxonomy" id="408170"/>
    <lineage>
        <taxon>unclassified sequences</taxon>
        <taxon>metagenomes</taxon>
        <taxon>organismal metagenomes</taxon>
    </lineage>
</organism>
<dbReference type="EMBL" id="AJWZ01000507">
    <property type="protein sequence ID" value="EKC76644.1"/>
    <property type="molecule type" value="Genomic_DNA"/>
</dbReference>